<dbReference type="EMBL" id="JAUHHV010000005">
    <property type="protein sequence ID" value="KAK1424053.1"/>
    <property type="molecule type" value="Genomic_DNA"/>
</dbReference>
<evidence type="ECO:0000313" key="4">
    <source>
        <dbReference type="Proteomes" id="UP001229421"/>
    </source>
</evidence>
<dbReference type="Proteomes" id="UP001229421">
    <property type="component" value="Unassembled WGS sequence"/>
</dbReference>
<dbReference type="Pfam" id="PF02704">
    <property type="entry name" value="GASA"/>
    <property type="match status" value="1"/>
</dbReference>
<keyword evidence="4" id="KW-1185">Reference proteome</keyword>
<comment type="similarity">
    <text evidence="1">Belongs to the GASA family.</text>
</comment>
<evidence type="ECO:0000256" key="2">
    <source>
        <dbReference type="SAM" id="SignalP"/>
    </source>
</evidence>
<keyword evidence="2" id="KW-0732">Signal</keyword>
<feature type="signal peptide" evidence="2">
    <location>
        <begin position="1"/>
        <end position="27"/>
    </location>
</feature>
<gene>
    <name evidence="3" type="ORF">QVD17_19365</name>
</gene>
<proteinExistence type="inferred from homology"/>
<evidence type="ECO:0000313" key="3">
    <source>
        <dbReference type="EMBL" id="KAK1424053.1"/>
    </source>
</evidence>
<dbReference type="PANTHER" id="PTHR23201:SF92">
    <property type="entry name" value="GIBBERELLIN-REGULATED PROTEIN 12"/>
    <property type="match status" value="1"/>
</dbReference>
<reference evidence="3" key="1">
    <citation type="journal article" date="2023" name="bioRxiv">
        <title>Improved chromosome-level genome assembly for marigold (Tagetes erecta).</title>
        <authorList>
            <person name="Jiang F."/>
            <person name="Yuan L."/>
            <person name="Wang S."/>
            <person name="Wang H."/>
            <person name="Xu D."/>
            <person name="Wang A."/>
            <person name="Fan W."/>
        </authorList>
    </citation>
    <scope>NUCLEOTIDE SEQUENCE</scope>
    <source>
        <strain evidence="3">WSJ</strain>
        <tissue evidence="3">Leaf</tissue>
    </source>
</reference>
<sequence>MGKLEATSLPFFIFLVATFTILNLSYAGGEGSLTQAQCPNACDFRCSKTHHRGNCLDTCMSCCRACLCVPSGVVGHKDECPCYRDRKTHGGKPKCP</sequence>
<dbReference type="InterPro" id="IPR003854">
    <property type="entry name" value="GASA"/>
</dbReference>
<comment type="caution">
    <text evidence="3">The sequence shown here is derived from an EMBL/GenBank/DDBJ whole genome shotgun (WGS) entry which is preliminary data.</text>
</comment>
<dbReference type="AlphaFoldDB" id="A0AAD8NWF7"/>
<dbReference type="PANTHER" id="PTHR23201">
    <property type="entry name" value="EXTENSIN, PROLINE-RICH PROTEIN"/>
    <property type="match status" value="1"/>
</dbReference>
<organism evidence="3 4">
    <name type="scientific">Tagetes erecta</name>
    <name type="common">African marigold</name>
    <dbReference type="NCBI Taxonomy" id="13708"/>
    <lineage>
        <taxon>Eukaryota</taxon>
        <taxon>Viridiplantae</taxon>
        <taxon>Streptophyta</taxon>
        <taxon>Embryophyta</taxon>
        <taxon>Tracheophyta</taxon>
        <taxon>Spermatophyta</taxon>
        <taxon>Magnoliopsida</taxon>
        <taxon>eudicotyledons</taxon>
        <taxon>Gunneridae</taxon>
        <taxon>Pentapetalae</taxon>
        <taxon>asterids</taxon>
        <taxon>campanulids</taxon>
        <taxon>Asterales</taxon>
        <taxon>Asteraceae</taxon>
        <taxon>Asteroideae</taxon>
        <taxon>Heliantheae alliance</taxon>
        <taxon>Tageteae</taxon>
        <taxon>Tagetes</taxon>
    </lineage>
</organism>
<feature type="chain" id="PRO_5042263054" evidence="2">
    <location>
        <begin position="28"/>
        <end position="96"/>
    </location>
</feature>
<accession>A0AAD8NWF7</accession>
<name>A0AAD8NWF7_TARER</name>
<protein>
    <submittedName>
        <fullName evidence="3">Uncharacterized protein</fullName>
    </submittedName>
</protein>
<evidence type="ECO:0000256" key="1">
    <source>
        <dbReference type="ARBA" id="ARBA00010582"/>
    </source>
</evidence>